<dbReference type="Gene3D" id="2.10.25.10">
    <property type="entry name" value="Laminin"/>
    <property type="match status" value="1"/>
</dbReference>
<dbReference type="InterPro" id="IPR001881">
    <property type="entry name" value="EGF-like_Ca-bd_dom"/>
</dbReference>
<dbReference type="SMART" id="SM00181">
    <property type="entry name" value="EGF"/>
    <property type="match status" value="4"/>
</dbReference>
<dbReference type="PROSITE" id="PS00010">
    <property type="entry name" value="ASX_HYDROXYL"/>
    <property type="match status" value="1"/>
</dbReference>
<evidence type="ECO:0000313" key="3">
    <source>
        <dbReference type="Proteomes" id="UP001152795"/>
    </source>
</evidence>
<keyword evidence="1" id="KW-1015">Disulfide bond</keyword>
<evidence type="ECO:0000313" key="2">
    <source>
        <dbReference type="EMBL" id="CAB3984854.1"/>
    </source>
</evidence>
<dbReference type="InterPro" id="IPR018097">
    <property type="entry name" value="EGF_Ca-bd_CS"/>
</dbReference>
<dbReference type="InterPro" id="IPR000742">
    <property type="entry name" value="EGF"/>
</dbReference>
<name>A0A7D9DFX8_PARCT</name>
<dbReference type="OrthoDB" id="5982532at2759"/>
<protein>
    <submittedName>
        <fullName evidence="2">Extracellular matrix A-like</fullName>
    </submittedName>
</protein>
<dbReference type="AlphaFoldDB" id="A0A7D9DFX8"/>
<dbReference type="PROSITE" id="PS01187">
    <property type="entry name" value="EGF_CA"/>
    <property type="match status" value="1"/>
</dbReference>
<gene>
    <name evidence="2" type="ORF">PACLA_8A078044</name>
</gene>
<dbReference type="SUPFAM" id="SSF57552">
    <property type="entry name" value="Blood coagulation inhibitor (disintegrin)"/>
    <property type="match status" value="1"/>
</dbReference>
<dbReference type="Proteomes" id="UP001152795">
    <property type="component" value="Unassembled WGS sequence"/>
</dbReference>
<evidence type="ECO:0000256" key="1">
    <source>
        <dbReference type="ARBA" id="ARBA00023157"/>
    </source>
</evidence>
<dbReference type="InterPro" id="IPR036436">
    <property type="entry name" value="Disintegrin_dom_sf"/>
</dbReference>
<organism evidence="2 3">
    <name type="scientific">Paramuricea clavata</name>
    <name type="common">Red gorgonian</name>
    <name type="synonym">Violescent sea-whip</name>
    <dbReference type="NCBI Taxonomy" id="317549"/>
    <lineage>
        <taxon>Eukaryota</taxon>
        <taxon>Metazoa</taxon>
        <taxon>Cnidaria</taxon>
        <taxon>Anthozoa</taxon>
        <taxon>Octocorallia</taxon>
        <taxon>Malacalcyonacea</taxon>
        <taxon>Plexauridae</taxon>
        <taxon>Paramuricea</taxon>
    </lineage>
</organism>
<dbReference type="SUPFAM" id="SSF57196">
    <property type="entry name" value="EGF/Laminin"/>
    <property type="match status" value="1"/>
</dbReference>
<keyword evidence="3" id="KW-1185">Reference proteome</keyword>
<proteinExistence type="predicted"/>
<reference evidence="2" key="1">
    <citation type="submission" date="2020-04" db="EMBL/GenBank/DDBJ databases">
        <authorList>
            <person name="Alioto T."/>
            <person name="Alioto T."/>
            <person name="Gomez Garrido J."/>
        </authorList>
    </citation>
    <scope>NUCLEOTIDE SEQUENCE</scope>
    <source>
        <strain evidence="2">A484AB</strain>
    </source>
</reference>
<sequence length="662" mass="73766">MYRLLPREKNKNVYMFSILETKFITLPYIKGVSEQISRENFKIDRKKEKSSDITCWEFMLNTRYESKDNEYRVGLHCNLIIPTRSGLSSYSRPCNRGACHNGGTPVYGRCYCTPGWTGTCCESDLDECSSSSPPCQHICHNVFGSYTCRCHDCYTKLGGNCELRQCKIGGKCFQYGHVNPTNQCQDCQTYRKTIWTNNNALSCSDNNLCTRNDKCVDGTCKGTPFTCLGCQRCNGDRCMIKPGFCVIDGICYSHRNLRPGKPCQECNSNNPTTWTTNNNLVCSDNNVMTRNDRCTNGKCRGEPFTCLTCQDHHNDTCRIKSSYCLINYNNVDTCFTATTEKPENPCQWCLPEASTTTWTNKHDVPCDDGDSCTKSDTCKHGQCEGISFTCNNDCQSCNGSDCGLHIGYGYVADNCTCKIAGRDYNHQQLNPSNECQWCDIYDKTSKPILAWSNRPSVVCNDNNACTKQDLCQNGYCVGTEYSCQASYPQSSCVQTSQCVGDGTCRYIMKNNGTICRAAIDMCDQSERCNGVIGTCPPTAINPIYLQEGQARITVSNFAKTVTFQSSTDKLHLQLSGFSVTCGSLTVRWSLIKAENSCYLGRNNATLSSNTNNHILTGLNLQNTDTYKVVVQASNIREQLGLPVCSNDVTIDTGINDGRLPIY</sequence>
<dbReference type="EMBL" id="CACRXK020000794">
    <property type="protein sequence ID" value="CAB3984854.1"/>
    <property type="molecule type" value="Genomic_DNA"/>
</dbReference>
<dbReference type="SMART" id="SM00179">
    <property type="entry name" value="EGF_CA"/>
    <property type="match status" value="1"/>
</dbReference>
<accession>A0A7D9DFX8</accession>
<dbReference type="InterPro" id="IPR000152">
    <property type="entry name" value="EGF-type_Asp/Asn_hydroxyl_site"/>
</dbReference>
<comment type="caution">
    <text evidence="2">The sequence shown here is derived from an EMBL/GenBank/DDBJ whole genome shotgun (WGS) entry which is preliminary data.</text>
</comment>
<dbReference type="GO" id="GO:0005509">
    <property type="term" value="F:calcium ion binding"/>
    <property type="evidence" value="ECO:0007669"/>
    <property type="project" value="InterPro"/>
</dbReference>